<dbReference type="InterPro" id="IPR010080">
    <property type="entry name" value="Thioester_reductase-like_dom"/>
</dbReference>
<dbReference type="InterPro" id="IPR013968">
    <property type="entry name" value="PKS_KR"/>
</dbReference>
<dbReference type="InterPro" id="IPR020806">
    <property type="entry name" value="PKS_PP-bd"/>
</dbReference>
<dbReference type="InterPro" id="IPR020841">
    <property type="entry name" value="PKS_Beta-ketoAc_synthase_dom"/>
</dbReference>
<dbReference type="PROSITE" id="PS52019">
    <property type="entry name" value="PKS_MFAS_DH"/>
    <property type="match status" value="1"/>
</dbReference>
<dbReference type="InterPro" id="IPR018201">
    <property type="entry name" value="Ketoacyl_synth_AS"/>
</dbReference>
<keyword evidence="13" id="KW-1185">Reference proteome</keyword>
<dbReference type="InterPro" id="IPR049551">
    <property type="entry name" value="PKS_DH_C"/>
</dbReference>
<evidence type="ECO:0000256" key="2">
    <source>
        <dbReference type="ARBA" id="ARBA00022450"/>
    </source>
</evidence>
<dbReference type="InterPro" id="IPR016036">
    <property type="entry name" value="Malonyl_transacylase_ACP-bd"/>
</dbReference>
<dbReference type="CDD" id="cd05195">
    <property type="entry name" value="enoyl_red"/>
    <property type="match status" value="1"/>
</dbReference>
<dbReference type="SMART" id="SM00823">
    <property type="entry name" value="PKS_PP"/>
    <property type="match status" value="1"/>
</dbReference>
<feature type="domain" description="PKS/mFAS DH" evidence="11">
    <location>
        <begin position="901"/>
        <end position="1196"/>
    </location>
</feature>
<dbReference type="InterPro" id="IPR009081">
    <property type="entry name" value="PP-bd_ACP"/>
</dbReference>
<dbReference type="STRING" id="1054147.F4QD72"/>
<dbReference type="InterPro" id="IPR013120">
    <property type="entry name" value="FAR_NAD-bd"/>
</dbReference>
<comment type="cofactor">
    <cofactor evidence="1">
        <name>pantetheine 4'-phosphate</name>
        <dbReference type="ChEBI" id="CHEBI:47942"/>
    </cofactor>
</comment>
<dbReference type="GO" id="GO:0004315">
    <property type="term" value="F:3-oxoacyl-[acyl-carrier-protein] synthase activity"/>
    <property type="evidence" value="ECO:0007669"/>
    <property type="project" value="InterPro"/>
</dbReference>
<dbReference type="SUPFAM" id="SSF51735">
    <property type="entry name" value="NAD(P)-binding Rossmann-fold domains"/>
    <property type="match status" value="3"/>
</dbReference>
<evidence type="ECO:0000256" key="8">
    <source>
        <dbReference type="SAM" id="MobiDB-lite"/>
    </source>
</evidence>
<dbReference type="InterPro" id="IPR057326">
    <property type="entry name" value="KR_dom"/>
</dbReference>
<dbReference type="SUPFAM" id="SSF47336">
    <property type="entry name" value="ACP-like"/>
    <property type="match status" value="1"/>
</dbReference>
<dbReference type="PANTHER" id="PTHR45681">
    <property type="entry name" value="POLYKETIDE SYNTHASE 44-RELATED"/>
    <property type="match status" value="1"/>
</dbReference>
<dbReference type="Pfam" id="PF07993">
    <property type="entry name" value="NAD_binding_4"/>
    <property type="match status" value="1"/>
</dbReference>
<feature type="region of interest" description="N-terminal hotdog fold" evidence="7">
    <location>
        <begin position="901"/>
        <end position="1035"/>
    </location>
</feature>
<dbReference type="Gene3D" id="3.90.180.10">
    <property type="entry name" value="Medium-chain alcohol dehydrogenases, catalytic domain"/>
    <property type="match status" value="1"/>
</dbReference>
<evidence type="ECO:0000259" key="10">
    <source>
        <dbReference type="PROSITE" id="PS52004"/>
    </source>
</evidence>
<dbReference type="InterPro" id="IPR032821">
    <property type="entry name" value="PKS_assoc"/>
</dbReference>
<reference evidence="13" key="1">
    <citation type="journal article" date="2011" name="Genome Res.">
        <title>Phylogeny-wide analysis of social amoeba genomes highlights ancient origins for complex intercellular communication.</title>
        <authorList>
            <person name="Heidel A.J."/>
            <person name="Lawal H.M."/>
            <person name="Felder M."/>
            <person name="Schilde C."/>
            <person name="Helps N.R."/>
            <person name="Tunggal B."/>
            <person name="Rivero F."/>
            <person name="John U."/>
            <person name="Schleicher M."/>
            <person name="Eichinger L."/>
            <person name="Platzer M."/>
            <person name="Noegel A.A."/>
            <person name="Schaap P."/>
            <person name="Gloeckner G."/>
        </authorList>
    </citation>
    <scope>NUCLEOTIDE SEQUENCE [LARGE SCALE GENOMIC DNA]</scope>
    <source>
        <strain evidence="13">SH3</strain>
    </source>
</reference>
<dbReference type="InterPro" id="IPR036736">
    <property type="entry name" value="ACP-like_sf"/>
</dbReference>
<keyword evidence="6" id="KW-0012">Acyltransferase</keyword>
<evidence type="ECO:0000256" key="7">
    <source>
        <dbReference type="PROSITE-ProRule" id="PRU01363"/>
    </source>
</evidence>
<sequence length="2981" mass="330293">MDIAIIGIGLRFPGGSKTPDEFWDHLINKKDGISEAPKERYSPSFYDQGFISNKYGGFIEEDEWKRFDPLFFGISPKETTYLDPQQRVLQTCMWEALEDAHIQPQKIRGSKTGVYLGLMNQDYQKQQHRDILDMSPYLVTGNGNCFYSNRLSFCFDLRGPSITLDTACSSSLNAIFLGMQGIRSGDCDMAVAGGVNALYDPTITINFSSLNMLSHKGRCSSFDEGADGFVRSEGAGLVILKRLDKAIEDGDRIYCVLKGGSSNVDGSNNKTTITAPSSHAQAENIVHALNNSRVDAKDVFYFEAHGTGTPVGDPVEVEALSTIFAQNHSPSEPLHIGSVKSNIGHLESAAGVASLIKCCLMLKNRQLAPNIHFNKVNPKIKLNEWNIKVVTENESFPTDKLIRMGVGSFGLGGSNCHLIMEEYKSDNNNNTNSSYPSSSSLVIPFSANSKLSLDKYVNSIVNNVNRVELNDFAKYQVFTKANIIASRKIIVANSWEELVSQKKSYSVNKSLTSNIAALGIQPKIPVVFVFCGQGPQWKGMGQVLYHSQPVFKQAVDRADDLLKTYFGYSILAQLQSLPSDNSPELHHPKLAQPSIFLLQFGLTELYKQWNIKPSIVIGHSFGEVTAAYYANIISLECAAKIVYYRSTLQNLTIGSGKMLSIGISAEQYNTDYAPKYPTLEIACYNSNDSIVITGVESDLQVAAEDMKESNVFTAFLTTPCSFHSSHQEKIKQQLFDSPLIDLEYTDGEMIPFFSTIHGGLLKTKQEYSIQYIYDNLREPVAFTKAIANIFTYISDNQLGMSPVFLEIAPHSTLAFYIKKLTPTVSNDDESAATPFTPLVLSPLNRKKNELESFHGALGELYCHGLNIDFGQQFQHEDIVSYKERTTSIPRYQWDTELYWDEPLVSQKIRLRGPTSSILGHPLNSGSSVYEALINVNAESYQFLKGHKVKGKFLFPGSGYIDNILSSHAGLDVAIHNLEFNTPFFLTEGVLHHLQTSIIQNSKNEFKVEFTFCDGNQTEKWTKSAHGRISTYSPSTPPKVDLESIKQTCQLATLSKDEVYGKLQTLGLPYGPTFQRISSFSFGLDCSLSQLEMHPTSKFDKDRLLNASILDCCLHGLLALMDGPQELVFERLENLKFYSSSVPDSNSRPQKVYVYSKSTKIAGNSSHGSIDMILEDGTLLLSIGRVVSTSLTKVKRTVTVKHPSKELYKPIWQSKQSVLSTPILQLNNHVAPLTLEEDIRLNQYISLLVNQLDESSNDLSGQSKVLERLLNIAKETKVSTDQSQSSVEKLKAELSTKYPSNVRDLKLVTKSIKSFIPQVSNAADAAAVDNVQRTQEQVDDGYSLLESLFYLLASSKEVESVLVQHFKSTFVSLLQSPRVVRLLDIGIEDDKKRSITISLIKQIASLIRETKSESTIDYTIVVSSETKSILEQSIKKVIPDLPDNLVIKYRTTLSLEEDFIEQNLLTCSFDFVISSFAFTANANAGKLSQQINKVLLPKGQLIALEPPKESVIFDLVAGNYPKIVYDNFGQDQDRVNNDASTLGGGEWSRLLSARGGFETVTFYQSQPHHPSLIVGQKHGIVKSLSLSSSSSSSSSSIDKIIFIITKQSEKVQDFISQANSKFDQVHTFDSTDLLDSQDNNKQEQFVGLIEQGENVVVFVGLEQMTVETYRRHTYEFVKVNQLMLKSQANKTKLLLLTLNAQKEATNYLSSSLVGIYRYFLEQQHILDTCSIDVDQQTLSTIQIKDLLNLLDQVESLGEKEFVLRSGTSDSTFVTLVQRYQRVPQWLSHKSSVESNPNNIVFKLDSNLNYAPHPRENILGDNQVEIKVMATGLNYKDNLFYRGLLPQEIFSKGDIYNPPFGLECSGIVSRVGSKVTNFVVGDEVVGFSSHSFSSHTITSQDRIVKKPSNISFVEAAAIPVVYATAYYSIFHIGHFIPSQESILIHSATGGVGIAALNLLKYKKHTGPVFATSGGSLTGDKVQILHDRYGSLLTAVLSTANNVVGKGYADQLRTFPGTKEGVDLVLNTLSGDFLKPNFDSLSPIGRIMDLSVTQLMENDNIDIEVFKYHVGYQTIDLERAIAYSPNIVNGILVEVFEAISKGLLDSIPVESFPVVDTKRAIEYINERKHVGKIVVDFSEFDKDIAAPLVQQHKQIVVKPNYSIDGLQDTLLITGQTGIAVLILRWILEHAPDTLKHVIVLSRSALKWELQLLINQQKQKNGGKGVSITYRSCDVSRLDSLRSTVQAIYAADPSIAPVKSVIHFATIYDYCQVDDISQKTIDATHEPKTVGAVNLHSLGLELGWSLVHFVLFSSIVSVLGSTNQASYTSANLVLDSLAQFRRQQGLAATSINWGALDAGGEVAKDKSVAQFLKSRGVNLVSLAKILGGLGGVLSCTSATASPSQVMLTNFAYRPLFEYCQQIRPKLEHLAPDTDLETKSSASSGADSKSGGNSVADRVVAVVSELLSIHPSKLNMDTRLKDYGIDSLLTVQLKNWLDQEFTKNLFTHLQLSSNSINSIIQKINAKSTTTTTTTTSSSSNASSSKDILKKIEVKNTTTNSIGKPIEFWQKEAKLDSSLTPSSNLKKCKSYNNGAEKINVLLTGASGYLGIYLLYSYLVSDSVDKIYCIIRSQPDETRALQFLANKLQSLHLVVDSSVFDSRVVALVGDLSHKSLGLGEDRFAQLANQVDLIVSNGANVNFLETYDEIQVTNVNCTKELIRLSILGDYQKRIVHISSISVFFNDKRDSTITEHSFPSFDHLNEMNGYIQSKVITEYLVRDAARRGIPASIMRVGPIFADSRTGIDNDNDILSTVVKAIFELGAYPSFNLARGEGSLNTSPIDWVSLATAKLSLHEPYWSSSSSSSSSDLQEPNIFHIINQDSSSVDGKMNSLLDICHVINTKYPLQEINDYVQWRNLLFSTKNLAACNKIKLFFHDTTTFPLFHIGFGDCSLTTNQLSLINISKCEITKDTIIKNIEYYKSKMNIQK</sequence>
<dbReference type="Proteomes" id="UP000007797">
    <property type="component" value="Unassembled WGS sequence"/>
</dbReference>
<dbReference type="Pfam" id="PF02801">
    <property type="entry name" value="Ketoacyl-synt_C"/>
    <property type="match status" value="1"/>
</dbReference>
<dbReference type="OrthoDB" id="329835at2759"/>
<dbReference type="SMART" id="SM00825">
    <property type="entry name" value="PKS_KS"/>
    <property type="match status" value="1"/>
</dbReference>
<dbReference type="InterPro" id="IPR011032">
    <property type="entry name" value="GroES-like_sf"/>
</dbReference>
<dbReference type="SMART" id="SM00826">
    <property type="entry name" value="PKS_DH"/>
    <property type="match status" value="1"/>
</dbReference>
<evidence type="ECO:0000259" key="9">
    <source>
        <dbReference type="PROSITE" id="PS50075"/>
    </source>
</evidence>
<dbReference type="SUPFAM" id="SSF53901">
    <property type="entry name" value="Thiolase-like"/>
    <property type="match status" value="1"/>
</dbReference>
<dbReference type="GO" id="GO:0044550">
    <property type="term" value="P:secondary metabolite biosynthetic process"/>
    <property type="evidence" value="ECO:0007669"/>
    <property type="project" value="UniProtKB-ARBA"/>
</dbReference>
<feature type="region of interest" description="Disordered" evidence="8">
    <location>
        <begin position="2426"/>
        <end position="2448"/>
    </location>
</feature>
<name>F4QD72_CACFS</name>
<dbReference type="SMART" id="SM00829">
    <property type="entry name" value="PKS_ER"/>
    <property type="match status" value="1"/>
</dbReference>
<evidence type="ECO:0000256" key="6">
    <source>
        <dbReference type="ARBA" id="ARBA00023315"/>
    </source>
</evidence>
<dbReference type="InterPro" id="IPR013154">
    <property type="entry name" value="ADH-like_N"/>
</dbReference>
<dbReference type="Pfam" id="PF23297">
    <property type="entry name" value="ACP_SdgA_C"/>
    <property type="match status" value="1"/>
</dbReference>
<dbReference type="InterPro" id="IPR001227">
    <property type="entry name" value="Ac_transferase_dom_sf"/>
</dbReference>
<dbReference type="InterPro" id="IPR014030">
    <property type="entry name" value="Ketoacyl_synth_N"/>
</dbReference>
<dbReference type="InterPro" id="IPR016039">
    <property type="entry name" value="Thiolase-like"/>
</dbReference>
<dbReference type="Pfam" id="PF13602">
    <property type="entry name" value="ADH_zinc_N_2"/>
    <property type="match status" value="1"/>
</dbReference>
<dbReference type="Pfam" id="PF00109">
    <property type="entry name" value="ketoacyl-synt"/>
    <property type="match status" value="1"/>
</dbReference>
<dbReference type="SUPFAM" id="SSF52151">
    <property type="entry name" value="FabD/lysophospholipase-like"/>
    <property type="match status" value="1"/>
</dbReference>
<accession>F4QD72</accession>
<dbReference type="InterPro" id="IPR050444">
    <property type="entry name" value="Polyketide_Synthase"/>
</dbReference>
<dbReference type="InterPro" id="IPR029063">
    <property type="entry name" value="SAM-dependent_MTases_sf"/>
</dbReference>
<dbReference type="EMBL" id="GL883029">
    <property type="protein sequence ID" value="EGG14543.1"/>
    <property type="molecule type" value="Genomic_DNA"/>
</dbReference>
<dbReference type="CDD" id="cd05235">
    <property type="entry name" value="SDR_e1"/>
    <property type="match status" value="1"/>
</dbReference>
<dbReference type="Gene3D" id="3.40.50.720">
    <property type="entry name" value="NAD(P)-binding Rossmann-like Domain"/>
    <property type="match status" value="3"/>
</dbReference>
<dbReference type="GO" id="GO:0016491">
    <property type="term" value="F:oxidoreductase activity"/>
    <property type="evidence" value="ECO:0007669"/>
    <property type="project" value="InterPro"/>
</dbReference>
<gene>
    <name evidence="12" type="primary">pks16</name>
    <name evidence="12" type="ORF">DFA_12319</name>
</gene>
<evidence type="ECO:0000256" key="5">
    <source>
        <dbReference type="ARBA" id="ARBA00023268"/>
    </source>
</evidence>
<dbReference type="Gene3D" id="3.40.366.10">
    <property type="entry name" value="Malonyl-Coenzyme A Acyl Carrier Protein, domain 2"/>
    <property type="match status" value="1"/>
</dbReference>
<feature type="domain" description="Ketosynthase family 3 (KS3)" evidence="10">
    <location>
        <begin position="1"/>
        <end position="422"/>
    </location>
</feature>
<dbReference type="InterPro" id="IPR042104">
    <property type="entry name" value="PKS_dehydratase_sf"/>
</dbReference>
<dbReference type="Gene3D" id="3.40.50.150">
    <property type="entry name" value="Vaccinia Virus protein VP39"/>
    <property type="match status" value="1"/>
</dbReference>
<dbReference type="SMART" id="SM00827">
    <property type="entry name" value="PKS_AT"/>
    <property type="match status" value="1"/>
</dbReference>
<dbReference type="InterPro" id="IPR036291">
    <property type="entry name" value="NAD(P)-bd_dom_sf"/>
</dbReference>
<dbReference type="Pfam" id="PF14765">
    <property type="entry name" value="PS-DH"/>
    <property type="match status" value="1"/>
</dbReference>
<dbReference type="SUPFAM" id="SSF50129">
    <property type="entry name" value="GroES-like"/>
    <property type="match status" value="1"/>
</dbReference>
<dbReference type="CDD" id="cd00833">
    <property type="entry name" value="PKS"/>
    <property type="match status" value="1"/>
</dbReference>
<feature type="compositionally biased region" description="Low complexity" evidence="8">
    <location>
        <begin position="2434"/>
        <end position="2448"/>
    </location>
</feature>
<dbReference type="Pfam" id="PF00698">
    <property type="entry name" value="Acyl_transf_1"/>
    <property type="match status" value="1"/>
</dbReference>
<dbReference type="InterPro" id="IPR014031">
    <property type="entry name" value="Ketoacyl_synth_C"/>
</dbReference>
<dbReference type="InterPro" id="IPR016035">
    <property type="entry name" value="Acyl_Trfase/lysoPLipase"/>
</dbReference>
<dbReference type="SUPFAM" id="SSF55048">
    <property type="entry name" value="Probable ACP-binding domain of malonyl-CoA ACP transacylase"/>
    <property type="match status" value="1"/>
</dbReference>
<evidence type="ECO:0000256" key="1">
    <source>
        <dbReference type="ARBA" id="ARBA00001957"/>
    </source>
</evidence>
<dbReference type="GO" id="GO:0006633">
    <property type="term" value="P:fatty acid biosynthetic process"/>
    <property type="evidence" value="ECO:0007669"/>
    <property type="project" value="InterPro"/>
</dbReference>
<dbReference type="Pfam" id="PF08240">
    <property type="entry name" value="ADH_N"/>
    <property type="match status" value="1"/>
</dbReference>
<dbReference type="GeneID" id="14865971"/>
<keyword evidence="4" id="KW-0808">Transferase</keyword>
<evidence type="ECO:0000256" key="4">
    <source>
        <dbReference type="ARBA" id="ARBA00022679"/>
    </source>
</evidence>
<dbReference type="RefSeq" id="XP_004366063.1">
    <property type="nucleotide sequence ID" value="XM_004366006.1"/>
</dbReference>
<feature type="region of interest" description="C-terminal hotdog fold" evidence="7">
    <location>
        <begin position="1049"/>
        <end position="1196"/>
    </location>
</feature>
<evidence type="ECO:0000259" key="11">
    <source>
        <dbReference type="PROSITE" id="PS52019"/>
    </source>
</evidence>
<dbReference type="Gene3D" id="3.40.47.10">
    <property type="match status" value="1"/>
</dbReference>
<dbReference type="InterPro" id="IPR049900">
    <property type="entry name" value="PKS_mFAS_DH"/>
</dbReference>
<dbReference type="Gene3D" id="1.10.1200.10">
    <property type="entry name" value="ACP-like"/>
    <property type="match status" value="1"/>
</dbReference>
<protein>
    <submittedName>
        <fullName evidence="12">Fatty acid synthase</fullName>
    </submittedName>
</protein>
<keyword evidence="5" id="KW-0511">Multifunctional enzyme</keyword>
<dbReference type="PROSITE" id="PS00606">
    <property type="entry name" value="KS3_1"/>
    <property type="match status" value="1"/>
</dbReference>
<feature type="domain" description="Carrier" evidence="9">
    <location>
        <begin position="2448"/>
        <end position="2522"/>
    </location>
</feature>
<dbReference type="PROSITE" id="PS50075">
    <property type="entry name" value="CARRIER"/>
    <property type="match status" value="1"/>
</dbReference>
<dbReference type="KEGG" id="dfa:DFA_12319"/>
<dbReference type="GO" id="GO:0031177">
    <property type="term" value="F:phosphopantetheine binding"/>
    <property type="evidence" value="ECO:0007669"/>
    <property type="project" value="InterPro"/>
</dbReference>
<evidence type="ECO:0000313" key="13">
    <source>
        <dbReference type="Proteomes" id="UP000007797"/>
    </source>
</evidence>
<evidence type="ECO:0000256" key="3">
    <source>
        <dbReference type="ARBA" id="ARBA00022553"/>
    </source>
</evidence>
<dbReference type="Gene3D" id="3.30.70.3290">
    <property type="match status" value="1"/>
</dbReference>
<dbReference type="PROSITE" id="PS52004">
    <property type="entry name" value="KS3_2"/>
    <property type="match status" value="1"/>
</dbReference>
<organism evidence="12 13">
    <name type="scientific">Cavenderia fasciculata</name>
    <name type="common">Slime mold</name>
    <name type="synonym">Dictyostelium fasciculatum</name>
    <dbReference type="NCBI Taxonomy" id="261658"/>
    <lineage>
        <taxon>Eukaryota</taxon>
        <taxon>Amoebozoa</taxon>
        <taxon>Evosea</taxon>
        <taxon>Eumycetozoa</taxon>
        <taxon>Dictyostelia</taxon>
        <taxon>Acytosteliales</taxon>
        <taxon>Cavenderiaceae</taxon>
        <taxon>Cavenderia</taxon>
    </lineage>
</organism>
<evidence type="ECO:0000313" key="12">
    <source>
        <dbReference type="EMBL" id="EGG14543.1"/>
    </source>
</evidence>
<dbReference type="InterPro" id="IPR020807">
    <property type="entry name" value="PKS_DH"/>
</dbReference>
<dbReference type="Pfam" id="PF16197">
    <property type="entry name" value="KAsynt_C_assoc"/>
    <property type="match status" value="1"/>
</dbReference>
<feature type="active site" description="Proton acceptor; for dehydratase activity" evidence="7">
    <location>
        <position position="946"/>
    </location>
</feature>
<keyword evidence="3" id="KW-0597">Phosphoprotein</keyword>
<dbReference type="Pfam" id="PF08659">
    <property type="entry name" value="KR"/>
    <property type="match status" value="1"/>
</dbReference>
<dbReference type="PANTHER" id="PTHR45681:SF6">
    <property type="entry name" value="POLYKETIDE SYNTHASE 37"/>
    <property type="match status" value="1"/>
</dbReference>
<dbReference type="Gene3D" id="3.10.129.110">
    <property type="entry name" value="Polyketide synthase dehydratase"/>
    <property type="match status" value="1"/>
</dbReference>
<dbReference type="InterPro" id="IPR020843">
    <property type="entry name" value="ER"/>
</dbReference>
<proteinExistence type="predicted"/>
<feature type="active site" description="Proton donor; for dehydratase activity" evidence="7">
    <location>
        <position position="1110"/>
    </location>
</feature>
<dbReference type="SMART" id="SM00822">
    <property type="entry name" value="PKS_KR"/>
    <property type="match status" value="1"/>
</dbReference>
<dbReference type="OMA" id="KNAYHSA"/>
<keyword evidence="2" id="KW-0596">Phosphopantetheine</keyword>
<dbReference type="InterPro" id="IPR014043">
    <property type="entry name" value="Acyl_transferase_dom"/>
</dbReference>